<accession>A0A8H6LE10</accession>
<evidence type="ECO:0000313" key="5">
    <source>
        <dbReference type="Proteomes" id="UP000593570"/>
    </source>
</evidence>
<dbReference type="SUPFAM" id="SSF52540">
    <property type="entry name" value="P-loop containing nucleoside triphosphate hydrolases"/>
    <property type="match status" value="1"/>
</dbReference>
<protein>
    <recommendedName>
        <fullName evidence="3">Nephrocystin 3-like N-terminal domain-containing protein</fullName>
    </recommendedName>
</protein>
<gene>
    <name evidence="4" type="ORF">HZS61_004459</name>
</gene>
<proteinExistence type="predicted"/>
<feature type="repeat" description="ANK" evidence="2">
    <location>
        <begin position="711"/>
        <end position="731"/>
    </location>
</feature>
<dbReference type="Pfam" id="PF12796">
    <property type="entry name" value="Ank_2"/>
    <property type="match status" value="2"/>
</dbReference>
<evidence type="ECO:0000259" key="3">
    <source>
        <dbReference type="Pfam" id="PF24883"/>
    </source>
</evidence>
<dbReference type="PROSITE" id="PS50088">
    <property type="entry name" value="ANK_REPEAT"/>
    <property type="match status" value="3"/>
</dbReference>
<dbReference type="InterPro" id="IPR027417">
    <property type="entry name" value="P-loop_NTPase"/>
</dbReference>
<dbReference type="Pfam" id="PF24883">
    <property type="entry name" value="NPHP3_N"/>
    <property type="match status" value="1"/>
</dbReference>
<dbReference type="AlphaFoldDB" id="A0A8H6LE10"/>
<evidence type="ECO:0000256" key="1">
    <source>
        <dbReference type="ARBA" id="ARBA00022737"/>
    </source>
</evidence>
<feature type="repeat" description="ANK" evidence="2">
    <location>
        <begin position="1036"/>
        <end position="1070"/>
    </location>
</feature>
<dbReference type="Gene3D" id="1.25.40.20">
    <property type="entry name" value="Ankyrin repeat-containing domain"/>
    <property type="match status" value="2"/>
</dbReference>
<dbReference type="Proteomes" id="UP000593570">
    <property type="component" value="Unassembled WGS sequence"/>
</dbReference>
<feature type="repeat" description="ANK" evidence="2">
    <location>
        <begin position="743"/>
        <end position="775"/>
    </location>
</feature>
<dbReference type="EMBL" id="JACDXP010000013">
    <property type="protein sequence ID" value="KAF6515718.1"/>
    <property type="molecule type" value="Genomic_DNA"/>
</dbReference>
<evidence type="ECO:0000256" key="2">
    <source>
        <dbReference type="PROSITE-ProRule" id="PRU00023"/>
    </source>
</evidence>
<name>A0A8H6LE10_FUSOX</name>
<comment type="caution">
    <text evidence="4">The sequence shown here is derived from an EMBL/GenBank/DDBJ whole genome shotgun (WGS) entry which is preliminary data.</text>
</comment>
<dbReference type="InterPro" id="IPR036770">
    <property type="entry name" value="Ankyrin_rpt-contain_sf"/>
</dbReference>
<dbReference type="PANTHER" id="PTHR10039:SF14">
    <property type="entry name" value="NACHT DOMAIN-CONTAINING PROTEIN"/>
    <property type="match status" value="1"/>
</dbReference>
<dbReference type="PANTHER" id="PTHR10039">
    <property type="entry name" value="AMELOGENIN"/>
    <property type="match status" value="1"/>
</dbReference>
<dbReference type="SUPFAM" id="SSF48403">
    <property type="entry name" value="Ankyrin repeat"/>
    <property type="match status" value="1"/>
</dbReference>
<keyword evidence="1" id="KW-0677">Repeat</keyword>
<dbReference type="PROSITE" id="PS50297">
    <property type="entry name" value="ANK_REP_REGION"/>
    <property type="match status" value="3"/>
</dbReference>
<feature type="domain" description="Nephrocystin 3-like N-terminal" evidence="3">
    <location>
        <begin position="201"/>
        <end position="366"/>
    </location>
</feature>
<dbReference type="PRINTS" id="PR01415">
    <property type="entry name" value="ANKYRIN"/>
</dbReference>
<dbReference type="SMART" id="SM00248">
    <property type="entry name" value="ANK"/>
    <property type="match status" value="5"/>
</dbReference>
<sequence length="1100" mass="124099">MSGFEALGAAAAAGQFLEQGYKIAKFCHALYRQVKDGPEAIRQRIEQLESLQAVATRTQNTESLQTAEAEKILVRCRNTAEKLLSLLGTLNFDPDDSTTTKTWRAACSMHKEEEILEQFRILNEEKSMLNLHISNLISETTTATHESVNAGFFSLESKLENLEIASDPASEKQKCFRDLFTTDPAADRASIKTKKGDLVQGTCDWIAGKGKFTDWKDSDAGLLWISGGPGMGKTMLSLHLAEHVLAQPSKQTVFLQFFCDVDYPLRDNAMCIVRSLVSQLLGAKEHLVRHILPTYQIQRKRLFQPSSLEDLWKIFVNIVQHLKDCRVVCLLDALDECKAESLELLLSKLDKAVTVEHPLKLVVISREHPRCLKHYLGKFPRLHLDTDAKEEIKAGMQKFIDTRLAELSQLEQHPALRGRVKETLHTRSDGIYLWVSCAVKELQNLEVSEMEAHLQGLPKGLNPLYERMLQQVEASQRDFVRSILRWCAFAIRPWDLEDLIAMLKIQGTEALTPIEVLRGRLGHCGHLVNISEKTVTFVHQSVYDFLTQVPPQGKPTPWFSLEDAGQQHADLASVCLSYMEFRYSYNYCYRDELAKWPTPGCTLIYYATSNWDRHFRLSAQHATSVLKAHPEIFDKDSKILDMYIDEFRTYHALGPFKRRNAFGETHQSNRLELVAADLGLDVLMQQIHKGKPAMFRRVKNNITEPFRVKFGGTTPLHLAAARGHLSIVEMLRTEMPLDLKDDYGCTPLCCAAKGGHTAVVELLLKSGADISVGDPLEWAMMELRVEAVKLLLEWSPSPFITVRHLERAAQICLPTNTGKDSLLSLILPHFIRQKNQKISSRRKPSSSNKNLDLDLDQAGLINSAAYGKSSAETMRLLLQQPGIDLRPENLAGPLKTALEFADVRVVKLLVDDYHAPLPTAGGDGRKGAVHYAAADEDDDRAVQKLRFLTKERMHDPNSWTPGNTSETALSIALTSRKLNTVRWLVNECNVDPEAFCFLHNGQGEKPIHRAVISTDVKVVSMLIDEMKVDVDGLSDTLETPLHYAAEHCHYNMDMYRCLLAAGADIKKKDSRGRTPRDVAWMWHLPLFDQAVEEHLGQRQR</sequence>
<dbReference type="InterPro" id="IPR056884">
    <property type="entry name" value="NPHP3-like_N"/>
</dbReference>
<reference evidence="4 5" key="1">
    <citation type="journal article" date="2020" name="bioRxiv">
        <title>A chromosome-scale genome assembly for the Fusarium oxysporum strain Fo5176 to establish a model Arabidopsis-fungal pathosystem.</title>
        <authorList>
            <person name="Fokkens L."/>
            <person name="Guo L."/>
            <person name="Dora S."/>
            <person name="Wang B."/>
            <person name="Ye K."/>
            <person name="Sanchez-Rodriguez C."/>
            <person name="Croll D."/>
        </authorList>
    </citation>
    <scope>NUCLEOTIDE SEQUENCE [LARGE SCALE GENOMIC DNA]</scope>
    <source>
        <strain evidence="4 5">Fo5176</strain>
    </source>
</reference>
<dbReference type="Gene3D" id="3.40.50.300">
    <property type="entry name" value="P-loop containing nucleotide triphosphate hydrolases"/>
    <property type="match status" value="1"/>
</dbReference>
<dbReference type="InterPro" id="IPR002110">
    <property type="entry name" value="Ankyrin_rpt"/>
</dbReference>
<evidence type="ECO:0000313" key="4">
    <source>
        <dbReference type="EMBL" id="KAF6515718.1"/>
    </source>
</evidence>
<keyword evidence="2" id="KW-0040">ANK repeat</keyword>
<organism evidence="4 5">
    <name type="scientific">Fusarium oxysporum f. sp. conglutinans</name>
    <dbReference type="NCBI Taxonomy" id="100902"/>
    <lineage>
        <taxon>Eukaryota</taxon>
        <taxon>Fungi</taxon>
        <taxon>Dikarya</taxon>
        <taxon>Ascomycota</taxon>
        <taxon>Pezizomycotina</taxon>
        <taxon>Sordariomycetes</taxon>
        <taxon>Hypocreomycetidae</taxon>
        <taxon>Hypocreales</taxon>
        <taxon>Nectriaceae</taxon>
        <taxon>Fusarium</taxon>
        <taxon>Fusarium oxysporum species complex</taxon>
    </lineage>
</organism>